<proteinExistence type="predicted"/>
<dbReference type="EMBL" id="MT144779">
    <property type="protein sequence ID" value="QJH99285.1"/>
    <property type="molecule type" value="Genomic_DNA"/>
</dbReference>
<dbReference type="EMBL" id="MT142533">
    <property type="protein sequence ID" value="QJA84667.1"/>
    <property type="molecule type" value="Genomic_DNA"/>
</dbReference>
<accession>A0A6M3XSM1</accession>
<dbReference type="EMBL" id="MT141566">
    <property type="protein sequence ID" value="QJA67101.1"/>
    <property type="molecule type" value="Genomic_DNA"/>
</dbReference>
<sequence>MLMIVLEAFSPKEIRTCARLLRRSGKLGLTAIGIVKYADYLAELGAVTPDGIRSIKRLSRKRTPEEITARKQALVDTEYGPVKFKL</sequence>
<gene>
    <name evidence="2" type="ORF">MM415A00172_0011</name>
    <name evidence="1" type="ORF">MM415B00296_0007</name>
    <name evidence="3" type="ORF">TM448B01536_0011</name>
</gene>
<evidence type="ECO:0000313" key="3">
    <source>
        <dbReference type="EMBL" id="QJH99285.1"/>
    </source>
</evidence>
<name>A0A6M3XSM1_9ZZZZ</name>
<organism evidence="3">
    <name type="scientific">viral metagenome</name>
    <dbReference type="NCBI Taxonomy" id="1070528"/>
    <lineage>
        <taxon>unclassified sequences</taxon>
        <taxon>metagenomes</taxon>
        <taxon>organismal metagenomes</taxon>
    </lineage>
</organism>
<dbReference type="AlphaFoldDB" id="A0A6M3XSM1"/>
<evidence type="ECO:0000313" key="2">
    <source>
        <dbReference type="EMBL" id="QJA84667.1"/>
    </source>
</evidence>
<evidence type="ECO:0000313" key="1">
    <source>
        <dbReference type="EMBL" id="QJA67101.1"/>
    </source>
</evidence>
<protein>
    <submittedName>
        <fullName evidence="3">Uncharacterized protein</fullName>
    </submittedName>
</protein>
<reference evidence="3" key="1">
    <citation type="submission" date="2020-03" db="EMBL/GenBank/DDBJ databases">
        <title>The deep terrestrial virosphere.</title>
        <authorList>
            <person name="Holmfeldt K."/>
            <person name="Nilsson E."/>
            <person name="Simone D."/>
            <person name="Lopez-Fernandez M."/>
            <person name="Wu X."/>
            <person name="de Brujin I."/>
            <person name="Lundin D."/>
            <person name="Andersson A."/>
            <person name="Bertilsson S."/>
            <person name="Dopson M."/>
        </authorList>
    </citation>
    <scope>NUCLEOTIDE SEQUENCE</scope>
    <source>
        <strain evidence="2">MM415A00172</strain>
        <strain evidence="1">MM415B00296</strain>
        <strain evidence="3">TM448B01536</strain>
    </source>
</reference>